<feature type="chain" id="PRO_5040779620" evidence="10">
    <location>
        <begin position="18"/>
        <end position="892"/>
    </location>
</feature>
<keyword evidence="12" id="KW-1185">Reference proteome</keyword>
<dbReference type="GO" id="GO:0003725">
    <property type="term" value="F:double-stranded RNA binding"/>
    <property type="evidence" value="ECO:0007669"/>
    <property type="project" value="TreeGrafter"/>
</dbReference>
<dbReference type="OrthoDB" id="416618at2759"/>
<feature type="transmembrane region" description="Helical" evidence="9">
    <location>
        <begin position="280"/>
        <end position="299"/>
    </location>
</feature>
<feature type="signal peptide" evidence="10">
    <location>
        <begin position="1"/>
        <end position="17"/>
    </location>
</feature>
<accession>A0A9W9ZVN2</accession>
<feature type="transmembrane region" description="Helical" evidence="9">
    <location>
        <begin position="737"/>
        <end position="757"/>
    </location>
</feature>
<feature type="compositionally biased region" description="Low complexity" evidence="8">
    <location>
        <begin position="874"/>
        <end position="885"/>
    </location>
</feature>
<reference evidence="11" key="1">
    <citation type="submission" date="2023-01" db="EMBL/GenBank/DDBJ databases">
        <title>Genome assembly of the deep-sea coral Lophelia pertusa.</title>
        <authorList>
            <person name="Herrera S."/>
            <person name="Cordes E."/>
        </authorList>
    </citation>
    <scope>NUCLEOTIDE SEQUENCE</scope>
    <source>
        <strain evidence="11">USNM1676648</strain>
        <tissue evidence="11">Polyp</tissue>
    </source>
</reference>
<protein>
    <submittedName>
        <fullName evidence="11">Uncharacterized protein</fullName>
    </submittedName>
</protein>
<comment type="similarity">
    <text evidence="2">Belongs to the SID1 family.</text>
</comment>
<keyword evidence="6 9" id="KW-0472">Membrane</keyword>
<proteinExistence type="inferred from homology"/>
<evidence type="ECO:0000256" key="1">
    <source>
        <dbReference type="ARBA" id="ARBA00004141"/>
    </source>
</evidence>
<feature type="transmembrane region" description="Helical" evidence="9">
    <location>
        <begin position="516"/>
        <end position="540"/>
    </location>
</feature>
<dbReference type="EMBL" id="MU825454">
    <property type="protein sequence ID" value="KAJ7388698.1"/>
    <property type="molecule type" value="Genomic_DNA"/>
</dbReference>
<keyword evidence="3 9" id="KW-0812">Transmembrane</keyword>
<keyword evidence="4 10" id="KW-0732">Signal</keyword>
<evidence type="ECO:0000256" key="8">
    <source>
        <dbReference type="SAM" id="MobiDB-lite"/>
    </source>
</evidence>
<evidence type="ECO:0000256" key="9">
    <source>
        <dbReference type="SAM" id="Phobius"/>
    </source>
</evidence>
<dbReference type="PANTHER" id="PTHR12185">
    <property type="entry name" value="SID1 TRANSMEMBRANE FAMILY MEMEBER"/>
    <property type="match status" value="1"/>
</dbReference>
<feature type="region of interest" description="Disordered" evidence="8">
    <location>
        <begin position="830"/>
        <end position="892"/>
    </location>
</feature>
<evidence type="ECO:0000256" key="2">
    <source>
        <dbReference type="ARBA" id="ARBA00006618"/>
    </source>
</evidence>
<evidence type="ECO:0000256" key="4">
    <source>
        <dbReference type="ARBA" id="ARBA00022729"/>
    </source>
</evidence>
<feature type="transmembrane region" description="Helical" evidence="9">
    <location>
        <begin position="589"/>
        <end position="607"/>
    </location>
</feature>
<evidence type="ECO:0000256" key="6">
    <source>
        <dbReference type="ARBA" id="ARBA00023136"/>
    </source>
</evidence>
<feature type="transmembrane region" description="Helical" evidence="9">
    <location>
        <begin position="427"/>
        <end position="448"/>
    </location>
</feature>
<evidence type="ECO:0000256" key="3">
    <source>
        <dbReference type="ARBA" id="ARBA00022692"/>
    </source>
</evidence>
<dbReference type="InterPro" id="IPR025958">
    <property type="entry name" value="SID1_TM_fam"/>
</dbReference>
<feature type="transmembrane region" description="Helical" evidence="9">
    <location>
        <begin position="619"/>
        <end position="638"/>
    </location>
</feature>
<gene>
    <name evidence="11" type="ORF">OS493_036137</name>
</gene>
<evidence type="ECO:0000256" key="5">
    <source>
        <dbReference type="ARBA" id="ARBA00022989"/>
    </source>
</evidence>
<sequence>MFFILLFLISWFPTTCGRLQAVCSSGMNVLNDQNAPALIKITGRLSNDNLQRSCVLRVDKPDSFLRVRAKRNDNSTGFLHIFLYEGGGSALLGHVDVSEPAPVWNTLALCPAPRSVQTLGEKYMSVLGTSGLSFTVEIADSPSEVMLNKPQEANVESDNVMVFRFIPPKGISNTQLDITVTSQSNVPAYLKVSQTCEDVQENIEVIDYKKESLRLSFARKGRITLSKASVPPLTDSDSSWFIGIALKNATGSVKVSESKYVTLELKKSFDYSYTTPICTLIFVSLLGGIVMSIIALLLFKESLVVVNTLNATAIANTSEANTGHQELLYRPPGDNNQGNNNGVEMNKCAKFGNFIVAMLEVAYNYWFSGGPKTFSYITGIVGFVLMIGAFQFVFANWYIMIQEGDRDNCYYNDFCYRVTSHDIPFNLMISNLGYIIHGLILFVCVWYMETELYLYCKSLENSPTTGTSDEQQDILPDHVMECPNITLHILEGAVPKHAIGAEEKAKLKAQALKRKYSFSIGYAFAWALLFEGLFSTVYHLCPSRLTFQFDSAFMFIIASLTILLLYNGIEVNECPSSERAKDPVGALNFFLFVIVPLFIFNYFGILYHSETGLTKALQVIFLIFLIIWWLAVVRWAFYKLKIRKEICPGNTCGTCWNECYFFLGGLAVPLLLFLLYVFYFSDLSQAFLITCIAESLVAIIAKTKTLQRLWAALMSLCCSCRPCECTWPKAKDFFPGVYIFFTVAFLVAALCVFQILATTDKTSSPEDSRDKNGECIKPFGGFFDWHDLWHVLSSFALLMGAFVVMFISQGEQGQSNENSSKVSENIAGENIAGENTTELNGGEQGQSNENSSKVSENVAGENTTELNGGEQGQSNENSSKVSENVAGENTTA</sequence>
<feature type="transmembrane region" description="Helical" evidence="9">
    <location>
        <begin position="552"/>
        <end position="569"/>
    </location>
</feature>
<feature type="transmembrane region" description="Helical" evidence="9">
    <location>
        <begin position="685"/>
        <end position="701"/>
    </location>
</feature>
<dbReference type="Pfam" id="PF13965">
    <property type="entry name" value="SID-1_RNA_chan"/>
    <property type="match status" value="2"/>
</dbReference>
<dbReference type="Proteomes" id="UP001163046">
    <property type="component" value="Unassembled WGS sequence"/>
</dbReference>
<comment type="caution">
    <text evidence="11">The sequence shown here is derived from an EMBL/GenBank/DDBJ whole genome shotgun (WGS) entry which is preliminary data.</text>
</comment>
<evidence type="ECO:0000313" key="12">
    <source>
        <dbReference type="Proteomes" id="UP001163046"/>
    </source>
</evidence>
<dbReference type="PANTHER" id="PTHR12185:SF14">
    <property type="entry name" value="CHOLESTEROL UPTAKE PROTEIN 1"/>
    <property type="match status" value="1"/>
</dbReference>
<feature type="compositionally biased region" description="Low complexity" evidence="8">
    <location>
        <begin position="847"/>
        <end position="858"/>
    </location>
</feature>
<feature type="transmembrane region" description="Helical" evidence="9">
    <location>
        <begin position="374"/>
        <end position="399"/>
    </location>
</feature>
<evidence type="ECO:0000256" key="7">
    <source>
        <dbReference type="ARBA" id="ARBA00023180"/>
    </source>
</evidence>
<name>A0A9W9ZVN2_9CNID</name>
<dbReference type="AlphaFoldDB" id="A0A9W9ZVN2"/>
<keyword evidence="7" id="KW-0325">Glycoprotein</keyword>
<evidence type="ECO:0000256" key="10">
    <source>
        <dbReference type="SAM" id="SignalP"/>
    </source>
</evidence>
<comment type="subcellular location">
    <subcellularLocation>
        <location evidence="1">Membrane</location>
        <topology evidence="1">Multi-pass membrane protein</topology>
    </subcellularLocation>
</comment>
<evidence type="ECO:0000313" key="11">
    <source>
        <dbReference type="EMBL" id="KAJ7388698.1"/>
    </source>
</evidence>
<dbReference type="GO" id="GO:0051033">
    <property type="term" value="F:RNA transmembrane transporter activity"/>
    <property type="evidence" value="ECO:0007669"/>
    <property type="project" value="TreeGrafter"/>
</dbReference>
<feature type="transmembrane region" description="Helical" evidence="9">
    <location>
        <begin position="659"/>
        <end position="679"/>
    </location>
</feature>
<dbReference type="GO" id="GO:0005764">
    <property type="term" value="C:lysosome"/>
    <property type="evidence" value="ECO:0007669"/>
    <property type="project" value="TreeGrafter"/>
</dbReference>
<keyword evidence="5 9" id="KW-1133">Transmembrane helix</keyword>
<feature type="transmembrane region" description="Helical" evidence="9">
    <location>
        <begin position="788"/>
        <end position="807"/>
    </location>
</feature>
<organism evidence="11 12">
    <name type="scientific">Desmophyllum pertusum</name>
    <dbReference type="NCBI Taxonomy" id="174260"/>
    <lineage>
        <taxon>Eukaryota</taxon>
        <taxon>Metazoa</taxon>
        <taxon>Cnidaria</taxon>
        <taxon>Anthozoa</taxon>
        <taxon>Hexacorallia</taxon>
        <taxon>Scleractinia</taxon>
        <taxon>Caryophylliina</taxon>
        <taxon>Caryophylliidae</taxon>
        <taxon>Desmophyllum</taxon>
    </lineage>
</organism>
<dbReference type="GO" id="GO:0005886">
    <property type="term" value="C:plasma membrane"/>
    <property type="evidence" value="ECO:0007669"/>
    <property type="project" value="TreeGrafter"/>
</dbReference>